<sequence length="166" mass="17804">MTEGNTSLHGARVGHAHLMVADLERAVAFYRDVIGMRVTARYGDAAAFLAFGEYHHDLGLNTWHSRGGTPPPEGHTGLYHVAFLLPDRRALGRVIARLRAAGHALSGAADHGVSEAVYLSDPDGNGLELYRDRPEAEWPRDAHGALRLSNAPLAVEALIAEGRAGV</sequence>
<dbReference type="Gene3D" id="3.10.180.10">
    <property type="entry name" value="2,3-Dihydroxybiphenyl 1,2-Dioxygenase, domain 1"/>
    <property type="match status" value="1"/>
</dbReference>
<dbReference type="Proteomes" id="UP001607157">
    <property type="component" value="Unassembled WGS sequence"/>
</dbReference>
<dbReference type="RefSeq" id="WP_377168345.1">
    <property type="nucleotide sequence ID" value="NZ_JBHTJC010000001.1"/>
</dbReference>
<dbReference type="Pfam" id="PF00903">
    <property type="entry name" value="Glyoxalase"/>
    <property type="match status" value="1"/>
</dbReference>
<accession>A0ABW7I5D5</accession>
<dbReference type="InterPro" id="IPR037523">
    <property type="entry name" value="VOC_core"/>
</dbReference>
<dbReference type="InterPro" id="IPR004360">
    <property type="entry name" value="Glyas_Fos-R_dOase_dom"/>
</dbReference>
<reference evidence="2 3" key="1">
    <citation type="submission" date="2024-10" db="EMBL/GenBank/DDBJ databases">
        <authorList>
            <person name="Yang X.-N."/>
        </authorList>
    </citation>
    <scope>NUCLEOTIDE SEQUENCE [LARGE SCALE GENOMIC DNA]</scope>
    <source>
        <strain evidence="2 3">CAU 1059</strain>
    </source>
</reference>
<dbReference type="EMBL" id="JBIHMM010000001">
    <property type="protein sequence ID" value="MFH0253099.1"/>
    <property type="molecule type" value="Genomic_DNA"/>
</dbReference>
<proteinExistence type="predicted"/>
<gene>
    <name evidence="2" type="ORF">ACGRVM_04295</name>
</gene>
<dbReference type="PROSITE" id="PS51819">
    <property type="entry name" value="VOC"/>
    <property type="match status" value="1"/>
</dbReference>
<protein>
    <submittedName>
        <fullName evidence="2">VOC family protein</fullName>
    </submittedName>
</protein>
<organism evidence="2 3">
    <name type="scientific">Roseovarius aquimarinus</name>
    <dbReference type="NCBI Taxonomy" id="1229156"/>
    <lineage>
        <taxon>Bacteria</taxon>
        <taxon>Pseudomonadati</taxon>
        <taxon>Pseudomonadota</taxon>
        <taxon>Alphaproteobacteria</taxon>
        <taxon>Rhodobacterales</taxon>
        <taxon>Roseobacteraceae</taxon>
        <taxon>Roseovarius</taxon>
    </lineage>
</organism>
<name>A0ABW7I5D5_9RHOB</name>
<evidence type="ECO:0000259" key="1">
    <source>
        <dbReference type="PROSITE" id="PS51819"/>
    </source>
</evidence>
<dbReference type="PANTHER" id="PTHR43279">
    <property type="entry name" value="CATECHOL-2,3-DIOXYGENASE"/>
    <property type="match status" value="1"/>
</dbReference>
<evidence type="ECO:0000313" key="2">
    <source>
        <dbReference type="EMBL" id="MFH0253099.1"/>
    </source>
</evidence>
<evidence type="ECO:0000313" key="3">
    <source>
        <dbReference type="Proteomes" id="UP001607157"/>
    </source>
</evidence>
<dbReference type="SUPFAM" id="SSF54593">
    <property type="entry name" value="Glyoxalase/Bleomycin resistance protein/Dihydroxybiphenyl dioxygenase"/>
    <property type="match status" value="1"/>
</dbReference>
<comment type="caution">
    <text evidence="2">The sequence shown here is derived from an EMBL/GenBank/DDBJ whole genome shotgun (WGS) entry which is preliminary data.</text>
</comment>
<keyword evidence="3" id="KW-1185">Reference proteome</keyword>
<dbReference type="PANTHER" id="PTHR43279:SF1">
    <property type="entry name" value="CATECHOL-2,3-DIOXYGENASE"/>
    <property type="match status" value="1"/>
</dbReference>
<dbReference type="InterPro" id="IPR029068">
    <property type="entry name" value="Glyas_Bleomycin-R_OHBP_Dase"/>
</dbReference>
<feature type="domain" description="VOC" evidence="1">
    <location>
        <begin position="12"/>
        <end position="132"/>
    </location>
</feature>